<keyword evidence="6" id="KW-0119">Carbohydrate metabolism</keyword>
<feature type="binding site" evidence="12">
    <location>
        <position position="191"/>
    </location>
    <ligand>
        <name>Mg(2+)</name>
        <dbReference type="ChEBI" id="CHEBI:18420"/>
    </ligand>
</feature>
<evidence type="ECO:0000256" key="1">
    <source>
        <dbReference type="ARBA" id="ARBA00006171"/>
    </source>
</evidence>
<evidence type="ECO:0000313" key="14">
    <source>
        <dbReference type="EMBL" id="BAH70123.1"/>
    </source>
</evidence>
<dbReference type="NCBIfam" id="TIGR01509">
    <property type="entry name" value="HAD-SF-IA-v3"/>
    <property type="match status" value="1"/>
</dbReference>
<dbReference type="GO" id="GO:0000287">
    <property type="term" value="F:magnesium ion binding"/>
    <property type="evidence" value="ECO:0007669"/>
    <property type="project" value="InterPro"/>
</dbReference>
<evidence type="ECO:0000256" key="3">
    <source>
        <dbReference type="ARBA" id="ARBA00022723"/>
    </source>
</evidence>
<keyword evidence="2" id="KW-0597">Phosphoprotein</keyword>
<dbReference type="AlphaFoldDB" id="C4XG51"/>
<dbReference type="Gene3D" id="3.40.50.1000">
    <property type="entry name" value="HAD superfamily/HAD-like"/>
    <property type="match status" value="1"/>
</dbReference>
<dbReference type="PRINTS" id="PR00413">
    <property type="entry name" value="HADHALOGNASE"/>
</dbReference>
<dbReference type="KEGG" id="mfp:MBIO_0858"/>
<dbReference type="InterPro" id="IPR023198">
    <property type="entry name" value="PGP-like_dom2"/>
</dbReference>
<feature type="active site" description="Nucleophile" evidence="10">
    <location>
        <position position="27"/>
    </location>
</feature>
<feature type="binding site" evidence="11">
    <location>
        <begin position="27"/>
        <end position="29"/>
    </location>
    <ligand>
        <name>substrate</name>
    </ligand>
</feature>
<evidence type="ECO:0000256" key="10">
    <source>
        <dbReference type="PIRSR" id="PIRSR610972-1"/>
    </source>
</evidence>
<comment type="similarity">
    <text evidence="1">Belongs to the HAD-like hydrolase superfamily. CbbY/CbbZ/Gph/YieH family.</text>
</comment>
<dbReference type="SFLD" id="SFLDS00003">
    <property type="entry name" value="Haloacid_Dehalogenase"/>
    <property type="match status" value="1"/>
</dbReference>
<dbReference type="InterPro" id="IPR010976">
    <property type="entry name" value="B-phosphoglucomutase_hydrolase"/>
</dbReference>
<dbReference type="PANTHER" id="PTHR46193">
    <property type="entry name" value="6-PHOSPHOGLUCONATE PHOSPHATASE"/>
    <property type="match status" value="1"/>
</dbReference>
<gene>
    <name evidence="14" type="ordered locus">MBIO_0858</name>
</gene>
<evidence type="ECO:0000256" key="4">
    <source>
        <dbReference type="ARBA" id="ARBA00022842"/>
    </source>
</evidence>
<keyword evidence="5" id="KW-0413">Isomerase</keyword>
<dbReference type="InterPro" id="IPR006439">
    <property type="entry name" value="HAD-SF_hydro_IA"/>
</dbReference>
<evidence type="ECO:0000256" key="2">
    <source>
        <dbReference type="ARBA" id="ARBA00022553"/>
    </source>
</evidence>
<feature type="binding site" evidence="12">
    <location>
        <position position="29"/>
    </location>
    <ligand>
        <name>Mg(2+)</name>
        <dbReference type="ChEBI" id="CHEBI:18420"/>
    </ligand>
</feature>
<evidence type="ECO:0000256" key="8">
    <source>
        <dbReference type="ARBA" id="ARBA00044968"/>
    </source>
</evidence>
<dbReference type="EC" id="5.4.2.6" evidence="8"/>
<feature type="site" description="Important for catalytic activity and assists the phosphoryl transfer reaction to Asp8 by balancing charge and orienting the reacting groups" evidence="13">
    <location>
        <position position="135"/>
    </location>
</feature>
<evidence type="ECO:0000313" key="15">
    <source>
        <dbReference type="Proteomes" id="UP000006810"/>
    </source>
</evidence>
<keyword evidence="4 12" id="KW-0460">Magnesium</keyword>
<evidence type="ECO:0000256" key="7">
    <source>
        <dbReference type="ARBA" id="ARBA00044926"/>
    </source>
</evidence>
<evidence type="ECO:0000256" key="11">
    <source>
        <dbReference type="PIRSR" id="PIRSR610972-2"/>
    </source>
</evidence>
<dbReference type="SFLD" id="SFLDG01129">
    <property type="entry name" value="C1.5:_HAD__Beta-PGM__Phosphata"/>
    <property type="match status" value="1"/>
</dbReference>
<proteinExistence type="inferred from homology"/>
<protein>
    <recommendedName>
        <fullName evidence="9">Beta-phosphoglucomutase</fullName>
        <ecNumber evidence="8">5.4.2.6</ecNumber>
    </recommendedName>
</protein>
<feature type="site" description="Important for catalytic activity and assists the phosphoryl transfer reaction to Asp8 by balancing charge and orienting the reacting groups" evidence="13">
    <location>
        <position position="166"/>
    </location>
</feature>
<accession>C4XG51</accession>
<reference evidence="14 15" key="1">
    <citation type="journal article" date="2009" name="Curr. Microbiol.">
        <title>Molecular cloning and expression of a novel cholinephosphotransferase involved in glycoglycerophospholipid biosynthesis of Mycoplasma fermentans.</title>
        <authorList>
            <person name="Ishida N."/>
            <person name="Irikura D."/>
            <person name="Matsuda K."/>
            <person name="Sato S."/>
            <person name="Asano K."/>
        </authorList>
    </citation>
    <scope>NUCLEOTIDE SEQUENCE [LARGE SCALE GENOMIC DNA]</scope>
    <source>
        <strain evidence="15">ATCC 19989 / NBRC 14854 / NCTC 10117 / PG18</strain>
    </source>
</reference>
<dbReference type="eggNOG" id="COG0637">
    <property type="taxonomic scope" value="Bacteria"/>
</dbReference>
<feature type="binding site" evidence="11">
    <location>
        <begin position="62"/>
        <end position="67"/>
    </location>
    <ligand>
        <name>substrate</name>
    </ligand>
</feature>
<dbReference type="InterPro" id="IPR036412">
    <property type="entry name" value="HAD-like_sf"/>
</dbReference>
<dbReference type="GO" id="GO:0005975">
    <property type="term" value="P:carbohydrate metabolic process"/>
    <property type="evidence" value="ECO:0007669"/>
    <property type="project" value="InterPro"/>
</dbReference>
<evidence type="ECO:0000256" key="9">
    <source>
        <dbReference type="ARBA" id="ARBA00044991"/>
    </source>
</evidence>
<feature type="binding site" evidence="11">
    <location>
        <position position="43"/>
    </location>
    <ligand>
        <name>substrate</name>
    </ligand>
</feature>
<evidence type="ECO:0000256" key="6">
    <source>
        <dbReference type="ARBA" id="ARBA00023277"/>
    </source>
</evidence>
<comment type="catalytic activity">
    <reaction evidence="7">
        <text>beta-D-glucose 1-phosphate = beta-D-glucose 6-phosphate</text>
        <dbReference type="Rhea" id="RHEA:20113"/>
        <dbReference type="ChEBI" id="CHEBI:57684"/>
        <dbReference type="ChEBI" id="CHEBI:58247"/>
        <dbReference type="EC" id="5.4.2.6"/>
    </reaction>
</comment>
<organism evidence="14 15">
    <name type="scientific">Mycoplasmopsis fermentans (strain ATCC 19989 / NBRC 14854 / NCTC 10117 / PG18)</name>
    <name type="common">Mycoplasma fermentans</name>
    <dbReference type="NCBI Taxonomy" id="496833"/>
    <lineage>
        <taxon>Bacteria</taxon>
        <taxon>Bacillati</taxon>
        <taxon>Mycoplasmatota</taxon>
        <taxon>Mycoplasmoidales</taxon>
        <taxon>Metamycoplasmataceae</taxon>
        <taxon>Mycoplasmopsis</taxon>
    </lineage>
</organism>
<dbReference type="NCBIfam" id="TIGR02009">
    <property type="entry name" value="PGMB-YQAB-SF"/>
    <property type="match status" value="1"/>
</dbReference>
<evidence type="ECO:0000256" key="13">
    <source>
        <dbReference type="PIRSR" id="PIRSR610972-4"/>
    </source>
</evidence>
<dbReference type="HOGENOM" id="CLU_045011_13_3_14"/>
<evidence type="ECO:0000256" key="5">
    <source>
        <dbReference type="ARBA" id="ARBA00023235"/>
    </source>
</evidence>
<dbReference type="PATRIC" id="fig|496833.3.peg.455"/>
<comment type="cofactor">
    <cofactor evidence="12">
        <name>Mg(2+)</name>
        <dbReference type="ChEBI" id="CHEBI:18420"/>
    </cofactor>
    <text evidence="12">Binds 2 magnesium ions per subunit.</text>
</comment>
<feature type="binding site" evidence="12">
    <location>
        <position position="27"/>
    </location>
    <ligand>
        <name>Mg(2+)</name>
        <dbReference type="ChEBI" id="CHEBI:18420"/>
    </ligand>
</feature>
<dbReference type="InterPro" id="IPR051600">
    <property type="entry name" value="Beta-PGM-like"/>
</dbReference>
<dbReference type="GO" id="GO:0008801">
    <property type="term" value="F:beta-phosphoglucomutase activity"/>
    <property type="evidence" value="ECO:0007669"/>
    <property type="project" value="UniProtKB-EC"/>
</dbReference>
<keyword evidence="15" id="KW-1185">Reference proteome</keyword>
<dbReference type="InterPro" id="IPR010972">
    <property type="entry name" value="Beta-PGM"/>
</dbReference>
<feature type="binding site" evidence="11">
    <location>
        <position position="96"/>
    </location>
    <ligand>
        <name>substrate</name>
    </ligand>
</feature>
<dbReference type="NCBIfam" id="TIGR01990">
    <property type="entry name" value="bPGM"/>
    <property type="match status" value="1"/>
</dbReference>
<feature type="binding site" evidence="11">
    <location>
        <begin position="135"/>
        <end position="139"/>
    </location>
    <ligand>
        <name>substrate</name>
    </ligand>
</feature>
<dbReference type="Gene3D" id="1.10.150.240">
    <property type="entry name" value="Putative phosphatase, domain 2"/>
    <property type="match status" value="1"/>
</dbReference>
<name>C4XG51_MYCFP</name>
<keyword evidence="3 12" id="KW-0479">Metal-binding</keyword>
<evidence type="ECO:0000256" key="12">
    <source>
        <dbReference type="PIRSR" id="PIRSR610972-3"/>
    </source>
</evidence>
<dbReference type="InterPro" id="IPR041492">
    <property type="entry name" value="HAD_2"/>
</dbReference>
<dbReference type="SFLD" id="SFLDG01135">
    <property type="entry name" value="C1.5.6:_HAD__Beta-PGM__Phospha"/>
    <property type="match status" value="1"/>
</dbReference>
<feature type="active site" description="Proton donor/acceptor" evidence="10">
    <location>
        <position position="29"/>
    </location>
</feature>
<dbReference type="Pfam" id="PF13419">
    <property type="entry name" value="HAD_2"/>
    <property type="match status" value="1"/>
</dbReference>
<feature type="binding site" evidence="11">
    <location>
        <position position="166"/>
    </location>
    <ligand>
        <name>substrate</name>
    </ligand>
</feature>
<dbReference type="SUPFAM" id="SSF56784">
    <property type="entry name" value="HAD-like"/>
    <property type="match status" value="1"/>
</dbReference>
<dbReference type="EMBL" id="AP009608">
    <property type="protein sequence ID" value="BAH70123.1"/>
    <property type="molecule type" value="Genomic_DNA"/>
</dbReference>
<dbReference type="Proteomes" id="UP000006810">
    <property type="component" value="Chromosome"/>
</dbReference>
<sequence length="240" mass="27583">MLMVWTVKLQMKSKFSRWKMIKGIIFDLDGVITDTAKLHYKAWKEIVNELGIDYSKEENEKLRGLPRRDTLLAIFELKKFKHNFDDQKINELCTKKNELYLSYLKKYINKDSLLEGIEQFLKDLKKDKIKIAIASSSLNAPLILEKLGVINYFDVIVNPVEVKKGKPAPDIFLLAQEQLKLKKEECVGIEDAVVGVEALNKANIKSIAITNGNNNLFQKATLLVQDTSKLIWDLIKPILF</sequence>
<dbReference type="InterPro" id="IPR023214">
    <property type="entry name" value="HAD_sf"/>
</dbReference>
<dbReference type="PANTHER" id="PTHR46193:SF18">
    <property type="entry name" value="HEXITOL PHOSPHATASE B"/>
    <property type="match status" value="1"/>
</dbReference>
<feature type="binding site" evidence="12">
    <location>
        <position position="190"/>
    </location>
    <ligand>
        <name>Mg(2+)</name>
        <dbReference type="ChEBI" id="CHEBI:18420"/>
    </ligand>
</feature>